<sequence>MNPQNEIIIHTQRIRALAETGLTYSINEADIASYQEMKELSDRLQSLITGIPQEVIKSQYTVTNQYITPKTEIFSIIFNRGEDQNNSEGEYEILLVKNKITNTWCPPRIWSSNDLSPTEAAVEAAKFYGILVHPKKLLAIMDTKSHGDLPSPHYSYKVFVLCKIDDKVKESDREIRFFKENEIPKLFENRIVEEQIKKMFEYAKNENKDVYFD</sequence>
<dbReference type="InterPro" id="IPR059176">
    <property type="entry name" value="UDP-X_N"/>
</dbReference>
<protein>
    <submittedName>
        <fullName evidence="2">ADP-ribose pyrophosphatase</fullName>
    </submittedName>
</protein>
<dbReference type="Pfam" id="PF12535">
    <property type="entry name" value="Nudix_N"/>
    <property type="match status" value="1"/>
</dbReference>
<name>A0A1J4JFM6_9EUKA</name>
<evidence type="ECO:0000313" key="3">
    <source>
        <dbReference type="Proteomes" id="UP000179807"/>
    </source>
</evidence>
<dbReference type="Gene3D" id="3.90.79.10">
    <property type="entry name" value="Nucleoside Triphosphate Pyrophosphohydrolase"/>
    <property type="match status" value="1"/>
</dbReference>
<comment type="caution">
    <text evidence="2">The sequence shown here is derived from an EMBL/GenBank/DDBJ whole genome shotgun (WGS) entry which is preliminary data.</text>
</comment>
<dbReference type="AlphaFoldDB" id="A0A1J4JFM6"/>
<dbReference type="Gene3D" id="6.10.250.1120">
    <property type="match status" value="1"/>
</dbReference>
<dbReference type="RefSeq" id="XP_068349580.1">
    <property type="nucleotide sequence ID" value="XM_068511399.1"/>
</dbReference>
<dbReference type="GeneID" id="94846103"/>
<reference evidence="2" key="1">
    <citation type="submission" date="2016-10" db="EMBL/GenBank/DDBJ databases">
        <authorList>
            <person name="Benchimol M."/>
            <person name="Almeida L.G."/>
            <person name="Vasconcelos A.T."/>
            <person name="Perreira-Neves A."/>
            <person name="Rosa I.A."/>
            <person name="Tasca T."/>
            <person name="Bogo M.R."/>
            <person name="de Souza W."/>
        </authorList>
    </citation>
    <scope>NUCLEOTIDE SEQUENCE [LARGE SCALE GENOMIC DNA]</scope>
    <source>
        <strain evidence="2">K</strain>
    </source>
</reference>
<evidence type="ECO:0000313" key="2">
    <source>
        <dbReference type="EMBL" id="OHS96443.1"/>
    </source>
</evidence>
<dbReference type="VEuPathDB" id="TrichDB:TRFO_37393"/>
<keyword evidence="3" id="KW-1185">Reference proteome</keyword>
<gene>
    <name evidence="2" type="ORF">TRFO_37393</name>
</gene>
<evidence type="ECO:0000259" key="1">
    <source>
        <dbReference type="Pfam" id="PF12535"/>
    </source>
</evidence>
<proteinExistence type="predicted"/>
<dbReference type="EMBL" id="MLAK01001176">
    <property type="protein sequence ID" value="OHS96443.1"/>
    <property type="molecule type" value="Genomic_DNA"/>
</dbReference>
<dbReference type="Proteomes" id="UP000179807">
    <property type="component" value="Unassembled WGS sequence"/>
</dbReference>
<organism evidence="2 3">
    <name type="scientific">Tritrichomonas foetus</name>
    <dbReference type="NCBI Taxonomy" id="1144522"/>
    <lineage>
        <taxon>Eukaryota</taxon>
        <taxon>Metamonada</taxon>
        <taxon>Parabasalia</taxon>
        <taxon>Tritrichomonadida</taxon>
        <taxon>Tritrichomonadidae</taxon>
        <taxon>Tritrichomonas</taxon>
    </lineage>
</organism>
<accession>A0A1J4JFM6</accession>
<feature type="domain" description="UDP-X diphosphatase-like N-terminal oligomerisation" evidence="1">
    <location>
        <begin position="12"/>
        <end position="57"/>
    </location>
</feature>